<feature type="compositionally biased region" description="Polar residues" evidence="1">
    <location>
        <begin position="204"/>
        <end position="219"/>
    </location>
</feature>
<feature type="transmembrane region" description="Helical" evidence="2">
    <location>
        <begin position="139"/>
        <end position="158"/>
    </location>
</feature>
<dbReference type="GO" id="GO:0030474">
    <property type="term" value="P:spindle pole body duplication"/>
    <property type="evidence" value="ECO:0007669"/>
    <property type="project" value="TreeGrafter"/>
</dbReference>
<dbReference type="Pfam" id="PF08058">
    <property type="entry name" value="NPCC"/>
    <property type="match status" value="1"/>
</dbReference>
<dbReference type="Proteomes" id="UP000799767">
    <property type="component" value="Unassembled WGS sequence"/>
</dbReference>
<dbReference type="GO" id="GO:0070762">
    <property type="term" value="C:nuclear pore transmembrane ring"/>
    <property type="evidence" value="ECO:0007669"/>
    <property type="project" value="TreeGrafter"/>
</dbReference>
<dbReference type="GeneID" id="54470641"/>
<feature type="region of interest" description="Disordered" evidence="1">
    <location>
        <begin position="1"/>
        <end position="78"/>
    </location>
</feature>
<evidence type="ECO:0000256" key="1">
    <source>
        <dbReference type="SAM" id="MobiDB-lite"/>
    </source>
</evidence>
<dbReference type="GO" id="GO:0005640">
    <property type="term" value="C:nuclear outer membrane"/>
    <property type="evidence" value="ECO:0007669"/>
    <property type="project" value="TreeGrafter"/>
</dbReference>
<feature type="region of interest" description="Disordered" evidence="1">
    <location>
        <begin position="178"/>
        <end position="270"/>
    </location>
</feature>
<name>A0A6A6PU86_9PEZI</name>
<dbReference type="PANTHER" id="PTHR28003">
    <property type="entry name" value="NUCLEOPORIN POM34"/>
    <property type="match status" value="1"/>
</dbReference>
<feature type="transmembrane region" description="Helical" evidence="2">
    <location>
        <begin position="98"/>
        <end position="119"/>
    </location>
</feature>
<gene>
    <name evidence="3" type="ORF">BDY17DRAFT_152353</name>
</gene>
<reference evidence="3" key="1">
    <citation type="journal article" date="2020" name="Stud. Mycol.">
        <title>101 Dothideomycetes genomes: a test case for predicting lifestyles and emergence of pathogens.</title>
        <authorList>
            <person name="Haridas S."/>
            <person name="Albert R."/>
            <person name="Binder M."/>
            <person name="Bloem J."/>
            <person name="Labutti K."/>
            <person name="Salamov A."/>
            <person name="Andreopoulos B."/>
            <person name="Baker S."/>
            <person name="Barry K."/>
            <person name="Bills G."/>
            <person name="Bluhm B."/>
            <person name="Cannon C."/>
            <person name="Castanera R."/>
            <person name="Culley D."/>
            <person name="Daum C."/>
            <person name="Ezra D."/>
            <person name="Gonzalez J."/>
            <person name="Henrissat B."/>
            <person name="Kuo A."/>
            <person name="Liang C."/>
            <person name="Lipzen A."/>
            <person name="Lutzoni F."/>
            <person name="Magnuson J."/>
            <person name="Mondo S."/>
            <person name="Nolan M."/>
            <person name="Ohm R."/>
            <person name="Pangilinan J."/>
            <person name="Park H.-J."/>
            <person name="Ramirez L."/>
            <person name="Alfaro M."/>
            <person name="Sun H."/>
            <person name="Tritt A."/>
            <person name="Yoshinaga Y."/>
            <person name="Zwiers L.-H."/>
            <person name="Turgeon B."/>
            <person name="Goodwin S."/>
            <person name="Spatafora J."/>
            <person name="Crous P."/>
            <person name="Grigoriev I."/>
        </authorList>
    </citation>
    <scope>NUCLEOTIDE SEQUENCE</scope>
    <source>
        <strain evidence="3">CBS 113389</strain>
    </source>
</reference>
<keyword evidence="2" id="KW-0472">Membrane</keyword>
<accession>A0A6A6PU86</accession>
<dbReference type="PANTHER" id="PTHR28003:SF1">
    <property type="entry name" value="NUCLEOPORIN POM34"/>
    <property type="match status" value="1"/>
</dbReference>
<dbReference type="GO" id="GO:0006606">
    <property type="term" value="P:protein import into nucleus"/>
    <property type="evidence" value="ECO:0007669"/>
    <property type="project" value="TreeGrafter"/>
</dbReference>
<dbReference type="AlphaFoldDB" id="A0A6A6PU86"/>
<dbReference type="EMBL" id="MU001635">
    <property type="protein sequence ID" value="KAF2483679.1"/>
    <property type="molecule type" value="Genomic_DNA"/>
</dbReference>
<keyword evidence="2" id="KW-0812">Transmembrane</keyword>
<dbReference type="InterPro" id="IPR012578">
    <property type="entry name" value="Nucl_pore_cmplx"/>
</dbReference>
<keyword evidence="2" id="KW-1133">Transmembrane helix</keyword>
<dbReference type="OrthoDB" id="429932at2759"/>
<sequence>MSTTALVRSPSSTTALTAPTAQVKPTSSSSTSSALLPKLGSSPPQKTTGSPKPGTPKLSQQQQQQQQLAASSTPGRWQHPRLNEITQRQSRTNFDRSNVFAVLWSCFFLFLSFGVHSVLHTVVPTNTLVSLGKTPTYTLLATRLLILANITLSLAPLFRTPDACEDIPLSPTQRKLFGLPPLSRPATPQEKEQWVTPPRYARSASGTPLSATSSLQPEVSGSPLDFSGRKSSFPNSPAFRSPSGSPASAMGTRHGSGERRRLSYTATRSSPLSVSEFDAAGSVNTPTKTNHRASVGLNNKWLYEKGKANGSGWGTGSVFS</sequence>
<evidence type="ECO:0000256" key="2">
    <source>
        <dbReference type="SAM" id="Phobius"/>
    </source>
</evidence>
<keyword evidence="4" id="KW-1185">Reference proteome</keyword>
<evidence type="ECO:0000313" key="3">
    <source>
        <dbReference type="EMBL" id="KAF2483679.1"/>
    </source>
</evidence>
<protein>
    <submittedName>
        <fullName evidence="3">Nuclear pore complex component-domain-containing protein</fullName>
    </submittedName>
</protein>
<feature type="compositionally biased region" description="Low complexity" evidence="1">
    <location>
        <begin position="9"/>
        <end position="33"/>
    </location>
</feature>
<dbReference type="RefSeq" id="XP_033590249.1">
    <property type="nucleotide sequence ID" value="XM_033729639.1"/>
</dbReference>
<organism evidence="3 4">
    <name type="scientific">Neohortaea acidophila</name>
    <dbReference type="NCBI Taxonomy" id="245834"/>
    <lineage>
        <taxon>Eukaryota</taxon>
        <taxon>Fungi</taxon>
        <taxon>Dikarya</taxon>
        <taxon>Ascomycota</taxon>
        <taxon>Pezizomycotina</taxon>
        <taxon>Dothideomycetes</taxon>
        <taxon>Dothideomycetidae</taxon>
        <taxon>Mycosphaerellales</taxon>
        <taxon>Teratosphaeriaceae</taxon>
        <taxon>Neohortaea</taxon>
    </lineage>
</organism>
<proteinExistence type="predicted"/>
<evidence type="ECO:0000313" key="4">
    <source>
        <dbReference type="Proteomes" id="UP000799767"/>
    </source>
</evidence>